<dbReference type="SMART" id="SM01126">
    <property type="entry name" value="DDE_Tnp_IS1595"/>
    <property type="match status" value="1"/>
</dbReference>
<dbReference type="AlphaFoldDB" id="A0A1I2CHM0"/>
<keyword evidence="3" id="KW-1185">Reference proteome</keyword>
<dbReference type="InterPro" id="IPR024445">
    <property type="entry name" value="Tnp_ISXO2-like"/>
</dbReference>
<dbReference type="STRING" id="935223.SAMN04488131_10375"/>
<proteinExistence type="predicted"/>
<evidence type="ECO:0000313" key="3">
    <source>
        <dbReference type="Proteomes" id="UP000198596"/>
    </source>
</evidence>
<sequence length="136" mass="16425">MIIAVETNDTGGIKRVYFDQLENYSCKKLHKIFDKHISKSTSIKTDKWTAYNPLKKEFDLKQIKSDKGKSSKELHNMIHHVKSWLRGTFSWVRKEHIQKYLDEFSYRINRSIYKENIFDLFLNRMMNTQKIYIKTL</sequence>
<dbReference type="Proteomes" id="UP000198596">
    <property type="component" value="Unassembled WGS sequence"/>
</dbReference>
<dbReference type="Pfam" id="PF12762">
    <property type="entry name" value="DDE_Tnp_IS1595"/>
    <property type="match status" value="1"/>
</dbReference>
<evidence type="ECO:0000259" key="1">
    <source>
        <dbReference type="SMART" id="SM01126"/>
    </source>
</evidence>
<gene>
    <name evidence="2" type="ORF">SAMN04488131_10375</name>
</gene>
<dbReference type="NCBIfam" id="NF033547">
    <property type="entry name" value="transpos_IS1595"/>
    <property type="match status" value="1"/>
</dbReference>
<reference evidence="3" key="1">
    <citation type="submission" date="2016-10" db="EMBL/GenBank/DDBJ databases">
        <authorList>
            <person name="Varghese N."/>
            <person name="Submissions S."/>
        </authorList>
    </citation>
    <scope>NUCLEOTIDE SEQUENCE [LARGE SCALE GENOMIC DNA]</scope>
    <source>
        <strain evidence="3">CGMCC 1.9227</strain>
    </source>
</reference>
<dbReference type="EMBL" id="FONQ01000003">
    <property type="protein sequence ID" value="SFE67754.1"/>
    <property type="molecule type" value="Genomic_DNA"/>
</dbReference>
<evidence type="ECO:0000313" key="2">
    <source>
        <dbReference type="EMBL" id="SFE67754.1"/>
    </source>
</evidence>
<organism evidence="2 3">
    <name type="scientific">Flavobacterium xueshanense</name>
    <dbReference type="NCBI Taxonomy" id="935223"/>
    <lineage>
        <taxon>Bacteria</taxon>
        <taxon>Pseudomonadati</taxon>
        <taxon>Bacteroidota</taxon>
        <taxon>Flavobacteriia</taxon>
        <taxon>Flavobacteriales</taxon>
        <taxon>Flavobacteriaceae</taxon>
        <taxon>Flavobacterium</taxon>
    </lineage>
</organism>
<name>A0A1I2CHM0_9FLAO</name>
<protein>
    <submittedName>
        <fullName evidence="2">ISXO2-like transposase domain-containing protein</fullName>
    </submittedName>
</protein>
<accession>A0A1I2CHM0</accession>
<feature type="domain" description="ISXO2-like transposase" evidence="1">
    <location>
        <begin position="1"/>
        <end position="109"/>
    </location>
</feature>